<protein>
    <submittedName>
        <fullName evidence="1">Uncharacterized protein</fullName>
    </submittedName>
</protein>
<dbReference type="AlphaFoldDB" id="H1KWU6"/>
<name>H1KWU6_9EURY</name>
<gene>
    <name evidence="1" type="ORF">MetfoDRAFT_0269</name>
</gene>
<proteinExistence type="predicted"/>
<dbReference type="RefSeq" id="WP_007043715.1">
    <property type="nucleotide sequence ID" value="NZ_AGJL01000004.1"/>
</dbReference>
<keyword evidence="2" id="KW-1185">Reference proteome</keyword>
<accession>H1KWU6</accession>
<evidence type="ECO:0000313" key="1">
    <source>
        <dbReference type="EMBL" id="EHP89079.1"/>
    </source>
</evidence>
<dbReference type="Proteomes" id="UP000003706">
    <property type="component" value="Unassembled WGS sequence"/>
</dbReference>
<evidence type="ECO:0000313" key="2">
    <source>
        <dbReference type="Proteomes" id="UP000003706"/>
    </source>
</evidence>
<dbReference type="EMBL" id="AGJL01000004">
    <property type="protein sequence ID" value="EHP89079.1"/>
    <property type="molecule type" value="Genomic_DNA"/>
</dbReference>
<organism evidence="1 2">
    <name type="scientific">Methanotorris formicicus Mc-S-70</name>
    <dbReference type="NCBI Taxonomy" id="647171"/>
    <lineage>
        <taxon>Archaea</taxon>
        <taxon>Methanobacteriati</taxon>
        <taxon>Methanobacteriota</taxon>
        <taxon>Methanomada group</taxon>
        <taxon>Methanococci</taxon>
        <taxon>Methanococcales</taxon>
        <taxon>Methanocaldococcaceae</taxon>
        <taxon>Methanotorris</taxon>
    </lineage>
</organism>
<comment type="caution">
    <text evidence="1">The sequence shown here is derived from an EMBL/GenBank/DDBJ whole genome shotgun (WGS) entry which is preliminary data.</text>
</comment>
<reference evidence="1 2" key="1">
    <citation type="submission" date="2011-09" db="EMBL/GenBank/DDBJ databases">
        <title>The draft genome of Methanotorris formicicus Mc-S-70.</title>
        <authorList>
            <consortium name="US DOE Joint Genome Institute (JGI-PGF)"/>
            <person name="Lucas S."/>
            <person name="Han J."/>
            <person name="Lapidus A."/>
            <person name="Cheng J.-F."/>
            <person name="Goodwin L."/>
            <person name="Pitluck S."/>
            <person name="Peters L."/>
            <person name="Land M.L."/>
            <person name="Hauser L."/>
            <person name="Sieprawska-Lupa M."/>
            <person name="Takai K."/>
            <person name="Miyazaki J."/>
            <person name="Whitman W."/>
            <person name="Woyke T.J."/>
        </authorList>
    </citation>
    <scope>NUCLEOTIDE SEQUENCE [LARGE SCALE GENOMIC DNA]</scope>
    <source>
        <strain evidence="1 2">Mc-S-70</strain>
    </source>
</reference>
<dbReference type="STRING" id="647171.MetfoDRAFT_0269"/>
<sequence length="160" mass="18841">MLPTLKELLVNSLNTLGIANLDDLADYCLVRTLTEIKTIKAISEEILGIHRTTIIKKLQELSEIENCLYTQLLNLPNILDNRKFKFSIIIDSTLLRRFSKNVYGCSIRYNYVENHKKPYQEQINTCIYHEKLCEILYISLLAYFVNERDIFHLYYNKTAK</sequence>